<protein>
    <submittedName>
        <fullName evidence="2">Tetratricopeptide-like helical</fullName>
    </submittedName>
</protein>
<feature type="region of interest" description="Disordered" evidence="1">
    <location>
        <begin position="1"/>
        <end position="30"/>
    </location>
</feature>
<dbReference type="PANTHER" id="PTHR46014">
    <property type="entry name" value="TETRATRICOPEPTIDE REPEAT PROTEIN 1"/>
    <property type="match status" value="1"/>
</dbReference>
<keyword evidence="3" id="KW-1185">Reference proteome</keyword>
<gene>
    <name evidence="2" type="ORF">PCAMFM013_S026g000138</name>
</gene>
<evidence type="ECO:0000256" key="1">
    <source>
        <dbReference type="SAM" id="MobiDB-lite"/>
    </source>
</evidence>
<sequence length="303" mass="33562">MSSPSNAPEREGKGTPNDADDSGDEDVFHDAHFPAEEEAQLLKEAHEIKSEANQLFLATSYDQAISCYDRALASCPSYLDYDVAIIHSNIAACHLKLEDWKAAVDSATVSIERLSKIIPPTTQDKSDESKGKQIPESEKKHTDAVVELSGDDEEAELKELQRLQEQDEQRSKVMRLRAKVLMRRAKAKTQIGGWGSLQGAAEDYQALAAIENLPADDKRVVQRALRELPERINQAREKEMGDMMGKLKDVSTFFPGNICIKMIGNTDIGQLGNGILSPFGLSTDNFKFVQDPKTGGYNMNFQS</sequence>
<reference evidence="2 3" key="1">
    <citation type="journal article" date="2014" name="Nat. Commun.">
        <title>Multiple recent horizontal transfers of a large genomic region in cheese making fungi.</title>
        <authorList>
            <person name="Cheeseman K."/>
            <person name="Ropars J."/>
            <person name="Renault P."/>
            <person name="Dupont J."/>
            <person name="Gouzy J."/>
            <person name="Branca A."/>
            <person name="Abraham A.L."/>
            <person name="Ceppi M."/>
            <person name="Conseiller E."/>
            <person name="Debuchy R."/>
            <person name="Malagnac F."/>
            <person name="Goarin A."/>
            <person name="Silar P."/>
            <person name="Lacoste S."/>
            <person name="Sallet E."/>
            <person name="Bensimon A."/>
            <person name="Giraud T."/>
            <person name="Brygoo Y."/>
        </authorList>
    </citation>
    <scope>NUCLEOTIDE SEQUENCE [LARGE SCALE GENOMIC DNA]</scope>
    <source>
        <strain evidence="3">FM 013</strain>
    </source>
</reference>
<proteinExistence type="predicted"/>
<dbReference type="InterPro" id="IPR011990">
    <property type="entry name" value="TPR-like_helical_dom_sf"/>
</dbReference>
<dbReference type="Proteomes" id="UP000053732">
    <property type="component" value="Unassembled WGS sequence"/>
</dbReference>
<dbReference type="PANTHER" id="PTHR46014:SF1">
    <property type="entry name" value="TETRATRICOPEPTIDE REPEAT PROTEIN 1"/>
    <property type="match status" value="1"/>
</dbReference>
<dbReference type="SUPFAM" id="SSF48452">
    <property type="entry name" value="TPR-like"/>
    <property type="match status" value="1"/>
</dbReference>
<feature type="compositionally biased region" description="Basic and acidic residues" evidence="1">
    <location>
        <begin position="124"/>
        <end position="143"/>
    </location>
</feature>
<feature type="region of interest" description="Disordered" evidence="1">
    <location>
        <begin position="118"/>
        <end position="143"/>
    </location>
</feature>
<dbReference type="Gene3D" id="1.25.40.10">
    <property type="entry name" value="Tetratricopeptide repeat domain"/>
    <property type="match status" value="1"/>
</dbReference>
<evidence type="ECO:0000313" key="3">
    <source>
        <dbReference type="Proteomes" id="UP000053732"/>
    </source>
</evidence>
<dbReference type="AlphaFoldDB" id="A0A0G4PPX0"/>
<accession>A0A0G4PPX0</accession>
<evidence type="ECO:0000313" key="2">
    <source>
        <dbReference type="EMBL" id="CRL28273.1"/>
    </source>
</evidence>
<dbReference type="InterPro" id="IPR052769">
    <property type="entry name" value="TPR_domain_protein"/>
</dbReference>
<dbReference type="EMBL" id="HG793159">
    <property type="protein sequence ID" value="CRL28273.1"/>
    <property type="molecule type" value="Genomic_DNA"/>
</dbReference>
<dbReference type="STRING" id="1429867.A0A0G4PPX0"/>
<name>A0A0G4PPX0_PENC3</name>
<organism evidence="2 3">
    <name type="scientific">Penicillium camemberti (strain FM 013)</name>
    <dbReference type="NCBI Taxonomy" id="1429867"/>
    <lineage>
        <taxon>Eukaryota</taxon>
        <taxon>Fungi</taxon>
        <taxon>Dikarya</taxon>
        <taxon>Ascomycota</taxon>
        <taxon>Pezizomycotina</taxon>
        <taxon>Eurotiomycetes</taxon>
        <taxon>Eurotiomycetidae</taxon>
        <taxon>Eurotiales</taxon>
        <taxon>Aspergillaceae</taxon>
        <taxon>Penicillium</taxon>
    </lineage>
</organism>